<reference evidence="1" key="1">
    <citation type="submission" date="2018-05" db="EMBL/GenBank/DDBJ databases">
        <authorList>
            <person name="Lanie J.A."/>
            <person name="Ng W.-L."/>
            <person name="Kazmierczak K.M."/>
            <person name="Andrzejewski T.M."/>
            <person name="Davidsen T.M."/>
            <person name="Wayne K.J."/>
            <person name="Tettelin H."/>
            <person name="Glass J.I."/>
            <person name="Rusch D."/>
            <person name="Podicherti R."/>
            <person name="Tsui H.-C.T."/>
            <person name="Winkler M.E."/>
        </authorList>
    </citation>
    <scope>NUCLEOTIDE SEQUENCE</scope>
</reference>
<organism evidence="1">
    <name type="scientific">marine metagenome</name>
    <dbReference type="NCBI Taxonomy" id="408172"/>
    <lineage>
        <taxon>unclassified sequences</taxon>
        <taxon>metagenomes</taxon>
        <taxon>ecological metagenomes</taxon>
    </lineage>
</organism>
<dbReference type="AlphaFoldDB" id="A0A382U0Q5"/>
<name>A0A382U0Q5_9ZZZZ</name>
<dbReference type="EMBL" id="UINC01140601">
    <property type="protein sequence ID" value="SVD27843.1"/>
    <property type="molecule type" value="Genomic_DNA"/>
</dbReference>
<evidence type="ECO:0000313" key="1">
    <source>
        <dbReference type="EMBL" id="SVD27843.1"/>
    </source>
</evidence>
<gene>
    <name evidence="1" type="ORF">METZ01_LOCUS380697</name>
</gene>
<protein>
    <submittedName>
        <fullName evidence="1">Uncharacterized protein</fullName>
    </submittedName>
</protein>
<proteinExistence type="predicted"/>
<sequence length="24" mass="2574">MGRAIDEANEAVYEVADSISSAFK</sequence>
<accession>A0A382U0Q5</accession>